<organism evidence="2">
    <name type="scientific">marine sediment metagenome</name>
    <dbReference type="NCBI Taxonomy" id="412755"/>
    <lineage>
        <taxon>unclassified sequences</taxon>
        <taxon>metagenomes</taxon>
        <taxon>ecological metagenomes</taxon>
    </lineage>
</organism>
<dbReference type="EMBL" id="LAZR01013915">
    <property type="protein sequence ID" value="KKM19762.1"/>
    <property type="molecule type" value="Genomic_DNA"/>
</dbReference>
<sequence length="317" mass="36716">MKIIYRKSEIGAGKYIGIGIKNGFAEAGHDVLMWDGKDMEKLFTEFEPDLFFGNVNNLNEVNINFLNDHPSIKVVAWSYPWCDIDTTKDMLLVSATQDQADIVKKINNFKGIITNYTQKNADNFYHKWKDNGINVISFPLAADTTTYYPVEAKKEYRCDISYVGNYWEKKAKNGIDKYILPLKEKHNLKIWGEWGWPDGLCLGKLPFGADRDVFCSSKINLTLHEPHSRNLGIDVISRVFNIAACKAFQVSDYVEEINEFFYEPEIAMCTSVENYYSEIAYYLANARLREDFAEKAYKRVLKEHTYKHRVEKLLKAI</sequence>
<proteinExistence type="predicted"/>
<reference evidence="2" key="1">
    <citation type="journal article" date="2015" name="Nature">
        <title>Complex archaea that bridge the gap between prokaryotes and eukaryotes.</title>
        <authorList>
            <person name="Spang A."/>
            <person name="Saw J.H."/>
            <person name="Jorgensen S.L."/>
            <person name="Zaremba-Niedzwiedzka K."/>
            <person name="Martijn J."/>
            <person name="Lind A.E."/>
            <person name="van Eijk R."/>
            <person name="Schleper C."/>
            <person name="Guy L."/>
            <person name="Ettema T.J."/>
        </authorList>
    </citation>
    <scope>NUCLEOTIDE SEQUENCE</scope>
</reference>
<dbReference type="Pfam" id="PF13524">
    <property type="entry name" value="Glyco_trans_1_2"/>
    <property type="match status" value="1"/>
</dbReference>
<feature type="domain" description="Spore protein YkvP/CgeB glycosyl transferase-like" evidence="1">
    <location>
        <begin position="181"/>
        <end position="314"/>
    </location>
</feature>
<evidence type="ECO:0000313" key="2">
    <source>
        <dbReference type="EMBL" id="KKM19762.1"/>
    </source>
</evidence>
<evidence type="ECO:0000259" key="1">
    <source>
        <dbReference type="Pfam" id="PF13524"/>
    </source>
</evidence>
<accession>A0A0F9HX73</accession>
<dbReference type="InterPro" id="IPR055259">
    <property type="entry name" value="YkvP/CgeB_Glyco_trans-like"/>
</dbReference>
<dbReference type="AlphaFoldDB" id="A0A0F9HX73"/>
<gene>
    <name evidence="2" type="ORF">LCGC14_1652350</name>
</gene>
<comment type="caution">
    <text evidence="2">The sequence shown here is derived from an EMBL/GenBank/DDBJ whole genome shotgun (WGS) entry which is preliminary data.</text>
</comment>
<protein>
    <recommendedName>
        <fullName evidence="1">Spore protein YkvP/CgeB glycosyl transferase-like domain-containing protein</fullName>
    </recommendedName>
</protein>
<name>A0A0F9HX73_9ZZZZ</name>